<accession>A0A151WP00</accession>
<proteinExistence type="predicted"/>
<feature type="non-terminal residue" evidence="1">
    <location>
        <position position="1"/>
    </location>
</feature>
<dbReference type="STRING" id="64791.A0A151WP00"/>
<name>A0A151WP00_9HYME</name>
<evidence type="ECO:0000313" key="2">
    <source>
        <dbReference type="Proteomes" id="UP000075809"/>
    </source>
</evidence>
<dbReference type="Proteomes" id="UP000075809">
    <property type="component" value="Unassembled WGS sequence"/>
</dbReference>
<dbReference type="EMBL" id="KQ982901">
    <property type="protein sequence ID" value="KYQ49521.1"/>
    <property type="molecule type" value="Genomic_DNA"/>
</dbReference>
<sequence length="163" mass="19100">DKWKLLKEFEKDTACQKIESEALIYVAGYVAHRFRCSFRHLGQPTATMQPLDEHHWLSYLSRGNCIYPSEDFQAVAKIMEEEFLKFHGNSLSKGPAIFNKVTDRVILRINETVFPRVVIHCLVKTRTYIRLRNMNIKIKEQNILRGKKGKNTKLKHICNKILL</sequence>
<dbReference type="AlphaFoldDB" id="A0A151WP00"/>
<gene>
    <name evidence="1" type="ORF">ALC60_11409</name>
</gene>
<organism evidence="1 2">
    <name type="scientific">Mycetomoellerius zeteki</name>
    <dbReference type="NCBI Taxonomy" id="64791"/>
    <lineage>
        <taxon>Eukaryota</taxon>
        <taxon>Metazoa</taxon>
        <taxon>Ecdysozoa</taxon>
        <taxon>Arthropoda</taxon>
        <taxon>Hexapoda</taxon>
        <taxon>Insecta</taxon>
        <taxon>Pterygota</taxon>
        <taxon>Neoptera</taxon>
        <taxon>Endopterygota</taxon>
        <taxon>Hymenoptera</taxon>
        <taxon>Apocrita</taxon>
        <taxon>Aculeata</taxon>
        <taxon>Formicoidea</taxon>
        <taxon>Formicidae</taxon>
        <taxon>Myrmicinae</taxon>
        <taxon>Mycetomoellerius</taxon>
    </lineage>
</organism>
<reference evidence="1 2" key="1">
    <citation type="submission" date="2015-09" db="EMBL/GenBank/DDBJ databases">
        <title>Trachymyrmex zeteki WGS genome.</title>
        <authorList>
            <person name="Nygaard S."/>
            <person name="Hu H."/>
            <person name="Boomsma J."/>
            <person name="Zhang G."/>
        </authorList>
    </citation>
    <scope>NUCLEOTIDE SEQUENCE [LARGE SCALE GENOMIC DNA]</scope>
    <source>
        <strain evidence="1">Tzet28-1</strain>
        <tissue evidence="1">Whole body</tissue>
    </source>
</reference>
<evidence type="ECO:0000313" key="1">
    <source>
        <dbReference type="EMBL" id="KYQ49521.1"/>
    </source>
</evidence>
<keyword evidence="2" id="KW-1185">Reference proteome</keyword>
<protein>
    <submittedName>
        <fullName evidence="1">Uncharacterized protein</fullName>
    </submittedName>
</protein>